<evidence type="ECO:0000256" key="1">
    <source>
        <dbReference type="SAM" id="MobiDB-lite"/>
    </source>
</evidence>
<proteinExistence type="predicted"/>
<gene>
    <name evidence="2" type="ORF">WL1483_1963</name>
</gene>
<feature type="region of interest" description="Disordered" evidence="1">
    <location>
        <begin position="124"/>
        <end position="146"/>
    </location>
</feature>
<feature type="compositionally biased region" description="Polar residues" evidence="1">
    <location>
        <begin position="127"/>
        <end position="136"/>
    </location>
</feature>
<evidence type="ECO:0000313" key="3">
    <source>
        <dbReference type="Proteomes" id="UP000058114"/>
    </source>
</evidence>
<protein>
    <recommendedName>
        <fullName evidence="4">Phage protein</fullName>
    </recommendedName>
</protein>
<dbReference type="PATRIC" id="fig|652.5.peg.2760"/>
<dbReference type="AlphaFoldDB" id="A0A0S2SI58"/>
<dbReference type="EMBL" id="CP013067">
    <property type="protein sequence ID" value="ALP41382.1"/>
    <property type="molecule type" value="Genomic_DNA"/>
</dbReference>
<dbReference type="RefSeq" id="WP_060586767.1">
    <property type="nucleotide sequence ID" value="NZ_CP013067.1"/>
</dbReference>
<reference evidence="3" key="1">
    <citation type="submission" date="2015-10" db="EMBL/GenBank/DDBJ databases">
        <title>Complete Genome Sequence of Aeromonas schubertii strain WL1483.</title>
        <authorList>
            <person name="Liu L."/>
        </authorList>
    </citation>
    <scope>NUCLEOTIDE SEQUENCE [LARGE SCALE GENOMIC DNA]</scope>
    <source>
        <strain evidence="3">WL1483</strain>
    </source>
</reference>
<dbReference type="Proteomes" id="UP000058114">
    <property type="component" value="Chromosome"/>
</dbReference>
<dbReference type="KEGG" id="asr:WL1483_1963"/>
<evidence type="ECO:0008006" key="4">
    <source>
        <dbReference type="Google" id="ProtNLM"/>
    </source>
</evidence>
<sequence length="536" mass="58208">MPLIDIVTMRGMIPRVAGQLLPDDAAALAQDCTFERGIITPLCDDLDAGVQFPFTPQTIFHYHGEFWFAWNGLVEVMRSPIAQDQYNRVYFTDGAYPKLTYDAIATGGSNKPTAWYRLGVPAPTTPPGVQSITPPSGGQDDDPTDDETRFYVETYVTGLGEEGAPGPASAKATITIPGSTVSVSLSPPPTNNSNVTRRRLYRSVSGAGLADYLLVADLPISTAVYSDSKKDGELGPVLETYGYSMPPDQMRGICQMANGICAGFVGNTVLFSEPYLPYAWPEKYKLTTEHDIVAIAAIDTALVVGTNGYPYLFQGASPLSITGQKLSSVQQACVSARSMVALDGLVLYASPDGLVGVGADGGHLVTESLITREQWQTLRPETMRAWYSEGKYVALTDSHGFVFDPKSGDFRWLSGRWDAAVPDMQMDALMIAKGTALFKWRGGSKALTMQWRSKLFVLPRWQRISCAKVTADDTTQVGIALRVDGEEVFRLPIGQVPSTGFRLPPLRGERWQIEVEGRCVVGRITLGGSMAEVSLQ</sequence>
<organism evidence="2 3">
    <name type="scientific">Aeromonas schubertii</name>
    <dbReference type="NCBI Taxonomy" id="652"/>
    <lineage>
        <taxon>Bacteria</taxon>
        <taxon>Pseudomonadati</taxon>
        <taxon>Pseudomonadota</taxon>
        <taxon>Gammaproteobacteria</taxon>
        <taxon>Aeromonadales</taxon>
        <taxon>Aeromonadaceae</taxon>
        <taxon>Aeromonas</taxon>
    </lineage>
</organism>
<reference evidence="2 3" key="2">
    <citation type="journal article" date="2016" name="Genome Announc.">
        <title>Complete Genome Sequence of the Highly Virulent Aeromonas schubertii Strain WL1483, Isolated from Diseased Snakehead Fish (Channa argus) in China.</title>
        <authorList>
            <person name="Liu L."/>
            <person name="Li N."/>
            <person name="Zhang D."/>
            <person name="Fu X."/>
            <person name="Shi C."/>
            <person name="Lin Q."/>
            <person name="Hao G."/>
        </authorList>
    </citation>
    <scope>NUCLEOTIDE SEQUENCE [LARGE SCALE GENOMIC DNA]</scope>
    <source>
        <strain evidence="2 3">WL1483</strain>
    </source>
</reference>
<evidence type="ECO:0000313" key="2">
    <source>
        <dbReference type="EMBL" id="ALP41382.1"/>
    </source>
</evidence>
<name>A0A0S2SI58_9GAMM</name>
<accession>A0A0S2SI58</accession>